<dbReference type="HAMAP" id="MF_00074">
    <property type="entry name" value="16SrRNA_methyltr_G"/>
    <property type="match status" value="1"/>
</dbReference>
<dbReference type="SUPFAM" id="SSF53335">
    <property type="entry name" value="S-adenosyl-L-methionine-dependent methyltransferases"/>
    <property type="match status" value="1"/>
</dbReference>
<comment type="caution">
    <text evidence="6">Lacks conserved residue(s) required for the propagation of feature annotation.</text>
</comment>
<feature type="binding site" evidence="6">
    <location>
        <position position="91"/>
    </location>
    <ligand>
        <name>S-adenosyl-L-methionine</name>
        <dbReference type="ChEBI" id="CHEBI:59789"/>
    </ligand>
</feature>
<reference evidence="7" key="1">
    <citation type="submission" date="2016-04" db="EMBL/GenBank/DDBJ databases">
        <authorList>
            <person name="Evans L.H."/>
            <person name="Alamgir A."/>
            <person name="Owens N."/>
            <person name="Weber N.D."/>
            <person name="Virtaneva K."/>
            <person name="Barbian K."/>
            <person name="Babar A."/>
            <person name="Rosenke K."/>
        </authorList>
    </citation>
    <scope>NUCLEOTIDE SEQUENCE</scope>
    <source>
        <strain evidence="7">86</strain>
    </source>
</reference>
<dbReference type="EMBL" id="FLUQ01000001">
    <property type="protein sequence ID" value="SBV92697.1"/>
    <property type="molecule type" value="Genomic_DNA"/>
</dbReference>
<feature type="binding site" evidence="6">
    <location>
        <position position="86"/>
    </location>
    <ligand>
        <name>S-adenosyl-L-methionine</name>
        <dbReference type="ChEBI" id="CHEBI:59789"/>
    </ligand>
</feature>
<comment type="subcellular location">
    <subcellularLocation>
        <location evidence="6">Cytoplasm</location>
    </subcellularLocation>
</comment>
<feature type="binding site" evidence="6">
    <location>
        <position position="153"/>
    </location>
    <ligand>
        <name>S-adenosyl-L-methionine</name>
        <dbReference type="ChEBI" id="CHEBI:59789"/>
    </ligand>
</feature>
<name>A0A212IZV8_9DELT</name>
<keyword evidence="5 6" id="KW-0949">S-adenosyl-L-methionine</keyword>
<comment type="function">
    <text evidence="6">Specifically methylates the N7 position of a guanine in 16S rRNA.</text>
</comment>
<dbReference type="GO" id="GO:0070043">
    <property type="term" value="F:rRNA (guanine-N7-)-methyltransferase activity"/>
    <property type="evidence" value="ECO:0007669"/>
    <property type="project" value="UniProtKB-UniRule"/>
</dbReference>
<dbReference type="InterPro" id="IPR029063">
    <property type="entry name" value="SAM-dependent_MTases_sf"/>
</dbReference>
<evidence type="ECO:0000256" key="6">
    <source>
        <dbReference type="HAMAP-Rule" id="MF_00074"/>
    </source>
</evidence>
<dbReference type="AlphaFoldDB" id="A0A212IZV8"/>
<dbReference type="Pfam" id="PF02527">
    <property type="entry name" value="GidB"/>
    <property type="match status" value="1"/>
</dbReference>
<proteinExistence type="inferred from homology"/>
<dbReference type="InterPro" id="IPR003682">
    <property type="entry name" value="rRNA_ssu_MeTfrase_G"/>
</dbReference>
<keyword evidence="2 6" id="KW-0698">rRNA processing</keyword>
<accession>A0A212IZV8</accession>
<organism evidence="7">
    <name type="scientific">uncultured delta proteobacterium</name>
    <dbReference type="NCBI Taxonomy" id="34034"/>
    <lineage>
        <taxon>Bacteria</taxon>
        <taxon>Deltaproteobacteria</taxon>
        <taxon>environmental samples</taxon>
    </lineage>
</organism>
<dbReference type="EC" id="2.1.1.-" evidence="6"/>
<gene>
    <name evidence="6 7" type="primary">rsmG</name>
    <name evidence="7" type="ORF">KL86DPRO_10405</name>
</gene>
<evidence type="ECO:0000313" key="7">
    <source>
        <dbReference type="EMBL" id="SBV92697.1"/>
    </source>
</evidence>
<dbReference type="CDD" id="cd02440">
    <property type="entry name" value="AdoMet_MTases"/>
    <property type="match status" value="1"/>
</dbReference>
<feature type="binding site" evidence="6">
    <location>
        <begin position="137"/>
        <end position="138"/>
    </location>
    <ligand>
        <name>S-adenosyl-L-methionine</name>
        <dbReference type="ChEBI" id="CHEBI:59789"/>
    </ligand>
</feature>
<evidence type="ECO:0000256" key="2">
    <source>
        <dbReference type="ARBA" id="ARBA00022552"/>
    </source>
</evidence>
<keyword evidence="4 6" id="KW-0808">Transferase</keyword>
<evidence type="ECO:0000256" key="5">
    <source>
        <dbReference type="ARBA" id="ARBA00022691"/>
    </source>
</evidence>
<dbReference type="Gene3D" id="3.40.50.150">
    <property type="entry name" value="Vaccinia Virus protein VP39"/>
    <property type="match status" value="1"/>
</dbReference>
<dbReference type="PANTHER" id="PTHR31760:SF0">
    <property type="entry name" value="S-ADENOSYL-L-METHIONINE-DEPENDENT METHYLTRANSFERASES SUPERFAMILY PROTEIN"/>
    <property type="match status" value="1"/>
</dbReference>
<keyword evidence="3 6" id="KW-0489">Methyltransferase</keyword>
<protein>
    <recommendedName>
        <fullName evidence="6">Ribosomal RNA small subunit methyltransferase G</fullName>
        <ecNumber evidence="6">2.1.1.-</ecNumber>
    </recommendedName>
    <alternativeName>
        <fullName evidence="6">16S rRNA 7-methylguanosine methyltransferase</fullName>
        <shortName evidence="6">16S rRNA m7G methyltransferase</shortName>
    </alternativeName>
</protein>
<evidence type="ECO:0000256" key="4">
    <source>
        <dbReference type="ARBA" id="ARBA00022679"/>
    </source>
</evidence>
<sequence>MRTPETIQPDLLADRLKWLGFSLPDAALAGLGTYLAQLMKWNKVMNLVGTTSWEKTLDTLVIDSFHLAGFLPSLGLAPAPVTYDLGAGAGLPGIPLRLLWPDGVYTLVETREKRALFMRTVLAAVDAGQTGVFQGRAEDFFLQSGPADLILSRAFMPWQDMLAFVATALAPGGRVVFLTLAPAPDAIPAPWSLVAQKAYGAAGTTRHFWCFAKEAP</sequence>
<evidence type="ECO:0000256" key="1">
    <source>
        <dbReference type="ARBA" id="ARBA00022490"/>
    </source>
</evidence>
<dbReference type="PANTHER" id="PTHR31760">
    <property type="entry name" value="S-ADENOSYL-L-METHIONINE-DEPENDENT METHYLTRANSFERASES SUPERFAMILY PROTEIN"/>
    <property type="match status" value="1"/>
</dbReference>
<keyword evidence="1 6" id="KW-0963">Cytoplasm</keyword>
<comment type="similarity">
    <text evidence="6">Belongs to the methyltransferase superfamily. RNA methyltransferase RsmG family.</text>
</comment>
<dbReference type="GO" id="GO:0005829">
    <property type="term" value="C:cytosol"/>
    <property type="evidence" value="ECO:0007669"/>
    <property type="project" value="TreeGrafter"/>
</dbReference>
<evidence type="ECO:0000256" key="3">
    <source>
        <dbReference type="ARBA" id="ARBA00022603"/>
    </source>
</evidence>